<evidence type="ECO:0008006" key="5">
    <source>
        <dbReference type="Google" id="ProtNLM"/>
    </source>
</evidence>
<protein>
    <recommendedName>
        <fullName evidence="5">Porin</fullName>
    </recommendedName>
</protein>
<gene>
    <name evidence="3" type="ORF">FGU71_04475</name>
</gene>
<accession>A0A547PF35</accession>
<dbReference type="EMBL" id="VHJK01000001">
    <property type="protein sequence ID" value="TRD12711.1"/>
    <property type="molecule type" value="Genomic_DNA"/>
</dbReference>
<organism evidence="3 4">
    <name type="scientific">Erythrobacter insulae</name>
    <dbReference type="NCBI Taxonomy" id="2584124"/>
    <lineage>
        <taxon>Bacteria</taxon>
        <taxon>Pseudomonadati</taxon>
        <taxon>Pseudomonadota</taxon>
        <taxon>Alphaproteobacteria</taxon>
        <taxon>Sphingomonadales</taxon>
        <taxon>Erythrobacteraceae</taxon>
        <taxon>Erythrobacter/Porphyrobacter group</taxon>
        <taxon>Erythrobacter</taxon>
    </lineage>
</organism>
<keyword evidence="2" id="KW-0732">Signal</keyword>
<dbReference type="InterPro" id="IPR010870">
    <property type="entry name" value="Porin_O/P"/>
</dbReference>
<keyword evidence="4" id="KW-1185">Reference proteome</keyword>
<dbReference type="Proteomes" id="UP000316343">
    <property type="component" value="Unassembled WGS sequence"/>
</dbReference>
<dbReference type="SUPFAM" id="SSF56935">
    <property type="entry name" value="Porins"/>
    <property type="match status" value="1"/>
</dbReference>
<evidence type="ECO:0000313" key="3">
    <source>
        <dbReference type="EMBL" id="TRD12711.1"/>
    </source>
</evidence>
<reference evidence="3 4" key="1">
    <citation type="submission" date="2019-06" db="EMBL/GenBank/DDBJ databases">
        <title>Erythrobacter insulae sp. nov., isolated from a tidal flat.</title>
        <authorList>
            <person name="Yoon J.-H."/>
        </authorList>
    </citation>
    <scope>NUCLEOTIDE SEQUENCE [LARGE SCALE GENOMIC DNA]</scope>
    <source>
        <strain evidence="3 4">JBTF-M21</strain>
    </source>
</reference>
<sequence>MHHKISTLAMAATLAAITTPAFAQVAEAPDEEALRQELAEMRAQMAQMAARMEALEASLAETNAVAQDASEQIADAVDTGQSTPGQTIEFKGMPQITDKSGWSFKPRGRLQFDAGTIDVPGSTGRGGFGGETRRARLGASGDLPGGFGYKFEFDFAASQLTVTDAIISYETGDAEILVGQFNTFQGLEELTSSVHTSFIERSAFTDAFVFERRVGAALVINSGDILVQTGAFTDNMIDLPGTKNWSLDSRVVYMPKIGETQLHLGGSIHYNELQGGSTVRYRQRPLVHFTADRFINTDRLDADNEFGLGLESAIISGPFHAAAEVYWQNVGLSAGMQDPTFFGGSIEAGYFLTKGDTRGYKSGTFDRSKPASAVDDGGFGSLQVNLRYDRLDLNDAGIIGGTQDGYMASLVWKPTDYTMLLANYAHLEYGDAAFPTGTGSRDYAADIIAMRAQIDF</sequence>
<comment type="caution">
    <text evidence="3">The sequence shown here is derived from an EMBL/GenBank/DDBJ whole genome shotgun (WGS) entry which is preliminary data.</text>
</comment>
<proteinExistence type="predicted"/>
<dbReference type="Gene3D" id="2.40.160.10">
    <property type="entry name" value="Porin"/>
    <property type="match status" value="1"/>
</dbReference>
<evidence type="ECO:0000256" key="2">
    <source>
        <dbReference type="SAM" id="SignalP"/>
    </source>
</evidence>
<dbReference type="InterPro" id="IPR023614">
    <property type="entry name" value="Porin_dom_sf"/>
</dbReference>
<keyword evidence="1" id="KW-0175">Coiled coil</keyword>
<feature type="chain" id="PRO_5021728769" description="Porin" evidence="2">
    <location>
        <begin position="24"/>
        <end position="456"/>
    </location>
</feature>
<feature type="coiled-coil region" evidence="1">
    <location>
        <begin position="31"/>
        <end position="72"/>
    </location>
</feature>
<dbReference type="OrthoDB" id="9807854at2"/>
<feature type="signal peptide" evidence="2">
    <location>
        <begin position="1"/>
        <end position="23"/>
    </location>
</feature>
<name>A0A547PF35_9SPHN</name>
<evidence type="ECO:0000313" key="4">
    <source>
        <dbReference type="Proteomes" id="UP000316343"/>
    </source>
</evidence>
<dbReference type="Pfam" id="PF07396">
    <property type="entry name" value="Porin_O_P"/>
    <property type="match status" value="1"/>
</dbReference>
<evidence type="ECO:0000256" key="1">
    <source>
        <dbReference type="SAM" id="Coils"/>
    </source>
</evidence>
<dbReference type="AlphaFoldDB" id="A0A547PF35"/>